<reference evidence="3" key="1">
    <citation type="journal article" date="2020" name="Stud. Mycol.">
        <title>101 Dothideomycetes genomes: a test case for predicting lifestyles and emergence of pathogens.</title>
        <authorList>
            <person name="Haridas S."/>
            <person name="Albert R."/>
            <person name="Binder M."/>
            <person name="Bloem J."/>
            <person name="Labutti K."/>
            <person name="Salamov A."/>
            <person name="Andreopoulos B."/>
            <person name="Baker S."/>
            <person name="Barry K."/>
            <person name="Bills G."/>
            <person name="Bluhm B."/>
            <person name="Cannon C."/>
            <person name="Castanera R."/>
            <person name="Culley D."/>
            <person name="Daum C."/>
            <person name="Ezra D."/>
            <person name="Gonzalez J."/>
            <person name="Henrissat B."/>
            <person name="Kuo A."/>
            <person name="Liang C."/>
            <person name="Lipzen A."/>
            <person name="Lutzoni F."/>
            <person name="Magnuson J."/>
            <person name="Mondo S."/>
            <person name="Nolan M."/>
            <person name="Ohm R."/>
            <person name="Pangilinan J."/>
            <person name="Park H.-J."/>
            <person name="Ramirez L."/>
            <person name="Alfaro M."/>
            <person name="Sun H."/>
            <person name="Tritt A."/>
            <person name="Yoshinaga Y."/>
            <person name="Zwiers L.-H."/>
            <person name="Turgeon B."/>
            <person name="Goodwin S."/>
            <person name="Spatafora J."/>
            <person name="Crous P."/>
            <person name="Grigoriev I."/>
        </authorList>
    </citation>
    <scope>NUCLEOTIDE SEQUENCE</scope>
    <source>
        <strain evidence="3">CBS 121410</strain>
    </source>
</reference>
<dbReference type="AlphaFoldDB" id="A0A9P4HSG0"/>
<protein>
    <recommendedName>
        <fullName evidence="2">Heterokaryon incompatibility domain-containing protein</fullName>
    </recommendedName>
</protein>
<feature type="compositionally biased region" description="Pro residues" evidence="1">
    <location>
        <begin position="386"/>
        <end position="395"/>
    </location>
</feature>
<dbReference type="InterPro" id="IPR010730">
    <property type="entry name" value="HET"/>
</dbReference>
<name>A0A9P4HSG0_9PEZI</name>
<feature type="region of interest" description="Disordered" evidence="1">
    <location>
        <begin position="377"/>
        <end position="425"/>
    </location>
</feature>
<organism evidence="3 4">
    <name type="scientific">Saccharata proteae CBS 121410</name>
    <dbReference type="NCBI Taxonomy" id="1314787"/>
    <lineage>
        <taxon>Eukaryota</taxon>
        <taxon>Fungi</taxon>
        <taxon>Dikarya</taxon>
        <taxon>Ascomycota</taxon>
        <taxon>Pezizomycotina</taxon>
        <taxon>Dothideomycetes</taxon>
        <taxon>Dothideomycetes incertae sedis</taxon>
        <taxon>Botryosphaeriales</taxon>
        <taxon>Saccharataceae</taxon>
        <taxon>Saccharata</taxon>
    </lineage>
</organism>
<evidence type="ECO:0000313" key="4">
    <source>
        <dbReference type="Proteomes" id="UP000799776"/>
    </source>
</evidence>
<sequence length="425" mass="47463">MTSTRLLNLHTYELEPYEIGDMPSYVAISHVWSERFFPISAKGDPQTAEGIPMIRQIFKDSRYPITSYCWIDTWCIDQGDDLTDKFEQIYRMADIYKQAQLVIIIVRHTFTFSQDQWDAATAGCRDLLDSAFFEGEGWATRVAMVTPASVSAFSDLLLMIEELAQLKWPTRIWTAQEYILAKSDAWIGLDLQPLTLPAQDIWSVCEAVLWRDRQDSLLHPELHASYRFPPIVGVVNWNLYLMNMVKTRSSGICLQAMLLAGTRQCAEPVDEIYGLMAASGVVIAPIRGESAAAAWKRWWEHSIVSGDFGFLLTYSTLFRPVRDWNCAMPPFDVRCQLGNLTRSSRIPWGPVTVNPSDGTITLIGRIAGHLTIDKKLSSAGGAGGPAKPPVTPPSSPRKQPTKLINSVISPFPGPSVAPKPRASRN</sequence>
<dbReference type="OrthoDB" id="2157530at2759"/>
<dbReference type="Pfam" id="PF06985">
    <property type="entry name" value="HET"/>
    <property type="match status" value="1"/>
</dbReference>
<evidence type="ECO:0000256" key="1">
    <source>
        <dbReference type="SAM" id="MobiDB-lite"/>
    </source>
</evidence>
<dbReference type="PANTHER" id="PTHR24148:SF73">
    <property type="entry name" value="HET DOMAIN PROTEIN (AFU_ORTHOLOGUE AFUA_8G01020)"/>
    <property type="match status" value="1"/>
</dbReference>
<dbReference type="InterPro" id="IPR052895">
    <property type="entry name" value="HetReg/Transcr_Mod"/>
</dbReference>
<dbReference type="Proteomes" id="UP000799776">
    <property type="component" value="Unassembled WGS sequence"/>
</dbReference>
<evidence type="ECO:0000259" key="2">
    <source>
        <dbReference type="Pfam" id="PF06985"/>
    </source>
</evidence>
<dbReference type="EMBL" id="ML978737">
    <property type="protein sequence ID" value="KAF2084816.1"/>
    <property type="molecule type" value="Genomic_DNA"/>
</dbReference>
<proteinExistence type="predicted"/>
<evidence type="ECO:0000313" key="3">
    <source>
        <dbReference type="EMBL" id="KAF2084816.1"/>
    </source>
</evidence>
<feature type="domain" description="Heterokaryon incompatibility" evidence="2">
    <location>
        <begin position="25"/>
        <end position="177"/>
    </location>
</feature>
<gene>
    <name evidence="3" type="ORF">K490DRAFT_59290</name>
</gene>
<keyword evidence="4" id="KW-1185">Reference proteome</keyword>
<dbReference type="PANTHER" id="PTHR24148">
    <property type="entry name" value="ANKYRIN REPEAT DOMAIN-CONTAINING PROTEIN 39 HOMOLOG-RELATED"/>
    <property type="match status" value="1"/>
</dbReference>
<accession>A0A9P4HSG0</accession>
<comment type="caution">
    <text evidence="3">The sequence shown here is derived from an EMBL/GenBank/DDBJ whole genome shotgun (WGS) entry which is preliminary data.</text>
</comment>